<reference evidence="2 3" key="1">
    <citation type="submission" date="2023-10" db="EMBL/GenBank/DDBJ databases">
        <title>Draft genome sequence of Xylaria bambusicola isolate GMP-LS, the root and basal stem rot pathogen of sugarcane in Indonesia.</title>
        <authorList>
            <person name="Selvaraj P."/>
            <person name="Muralishankar V."/>
            <person name="Muruganantham S."/>
            <person name="Sp S."/>
            <person name="Haryani S."/>
            <person name="Lau K.J.X."/>
            <person name="Naqvi N.I."/>
        </authorList>
    </citation>
    <scope>NUCLEOTIDE SEQUENCE [LARGE SCALE GENOMIC DNA]</scope>
    <source>
        <strain evidence="2">GMP-LS</strain>
    </source>
</reference>
<dbReference type="Proteomes" id="UP001305414">
    <property type="component" value="Unassembled WGS sequence"/>
</dbReference>
<protein>
    <recommendedName>
        <fullName evidence="1">2EXR domain-containing protein</fullName>
    </recommendedName>
</protein>
<comment type="caution">
    <text evidence="2">The sequence shown here is derived from an EMBL/GenBank/DDBJ whole genome shotgun (WGS) entry which is preliminary data.</text>
</comment>
<dbReference type="InterPro" id="IPR045518">
    <property type="entry name" value="2EXR"/>
</dbReference>
<dbReference type="EMBL" id="JAWHQM010000021">
    <property type="protein sequence ID" value="KAK5631800.1"/>
    <property type="molecule type" value="Genomic_DNA"/>
</dbReference>
<dbReference type="Pfam" id="PF20150">
    <property type="entry name" value="2EXR"/>
    <property type="match status" value="1"/>
</dbReference>
<accession>A0AAN7UGA0</accession>
<sequence>MPYHPHHPPIFTSHDAAPIHTDTFHLFAVLPAELRIEVWLFALKQERIIQVRLRSCRMTDHILTLQNKSKRPDSRENERYSIYVNGHQTISKLFRVTRESRDAALSFFRVQVPCWMVRDSTRESPIAAGTMYFNPEYDFLHISNDAGHVAEFIHDLKTVYDPRNIGLLKLATSSTDLTGPGGICTIEPSTLDPPLRLSLTETLLQLRQVFFIQKQFTGRHLFDMAGSPLPDYGVMNWAFPIETMIPTFRRLHPDPRPIRQHLDRVFVNVDPRRMLISWRQLLRTYLGIDSVSQTEHKIVLTHGSYNRVCNQETAKRRLLMEESIGKIDARKFDEQVETAFGFWLFPTSSFGSLPESDEAFRSERPQFMDFRENWPDLAVSDLQ</sequence>
<organism evidence="2 3">
    <name type="scientific">Xylaria bambusicola</name>
    <dbReference type="NCBI Taxonomy" id="326684"/>
    <lineage>
        <taxon>Eukaryota</taxon>
        <taxon>Fungi</taxon>
        <taxon>Dikarya</taxon>
        <taxon>Ascomycota</taxon>
        <taxon>Pezizomycotina</taxon>
        <taxon>Sordariomycetes</taxon>
        <taxon>Xylariomycetidae</taxon>
        <taxon>Xylariales</taxon>
        <taxon>Xylariaceae</taxon>
        <taxon>Xylaria</taxon>
    </lineage>
</organism>
<gene>
    <name evidence="2" type="ORF">RRF57_007514</name>
</gene>
<evidence type="ECO:0000313" key="2">
    <source>
        <dbReference type="EMBL" id="KAK5631800.1"/>
    </source>
</evidence>
<feature type="domain" description="2EXR" evidence="1">
    <location>
        <begin position="24"/>
        <end position="140"/>
    </location>
</feature>
<dbReference type="PANTHER" id="PTHR35910:SF6">
    <property type="entry name" value="2EXR DOMAIN-CONTAINING PROTEIN"/>
    <property type="match status" value="1"/>
</dbReference>
<proteinExistence type="predicted"/>
<dbReference type="PANTHER" id="PTHR35910">
    <property type="entry name" value="2EXR DOMAIN-CONTAINING PROTEIN"/>
    <property type="match status" value="1"/>
</dbReference>
<dbReference type="AlphaFoldDB" id="A0AAN7UGA0"/>
<evidence type="ECO:0000259" key="1">
    <source>
        <dbReference type="Pfam" id="PF20150"/>
    </source>
</evidence>
<name>A0AAN7UGA0_9PEZI</name>
<evidence type="ECO:0000313" key="3">
    <source>
        <dbReference type="Proteomes" id="UP001305414"/>
    </source>
</evidence>
<keyword evidence="3" id="KW-1185">Reference proteome</keyword>